<keyword evidence="2" id="KW-0808">Transferase</keyword>
<organism evidence="2 3">
    <name type="scientific">Microbacterium paraoxydans</name>
    <dbReference type="NCBI Taxonomy" id="199592"/>
    <lineage>
        <taxon>Bacteria</taxon>
        <taxon>Bacillati</taxon>
        <taxon>Actinomycetota</taxon>
        <taxon>Actinomycetes</taxon>
        <taxon>Micrococcales</taxon>
        <taxon>Microbacteriaceae</taxon>
        <taxon>Microbacterium</taxon>
    </lineage>
</organism>
<dbReference type="EMBL" id="JAGTUK010000005">
    <property type="protein sequence ID" value="MBS0025601.1"/>
    <property type="molecule type" value="Genomic_DNA"/>
</dbReference>
<dbReference type="CDD" id="cd00761">
    <property type="entry name" value="Glyco_tranf_GTA_type"/>
    <property type="match status" value="1"/>
</dbReference>
<dbReference type="SUPFAM" id="SSF53448">
    <property type="entry name" value="Nucleotide-diphospho-sugar transferases"/>
    <property type="match status" value="1"/>
</dbReference>
<protein>
    <submittedName>
        <fullName evidence="2">Glycosyltransferase</fullName>
        <ecNumber evidence="2">2.4.-.-</ecNumber>
    </submittedName>
</protein>
<gene>
    <name evidence="2" type="ORF">KE274_15970</name>
</gene>
<evidence type="ECO:0000259" key="1">
    <source>
        <dbReference type="Pfam" id="PF00535"/>
    </source>
</evidence>
<comment type="caution">
    <text evidence="2">The sequence shown here is derived from an EMBL/GenBank/DDBJ whole genome shotgun (WGS) entry which is preliminary data.</text>
</comment>
<dbReference type="Pfam" id="PF00535">
    <property type="entry name" value="Glycos_transf_2"/>
    <property type="match status" value="1"/>
</dbReference>
<evidence type="ECO:0000313" key="2">
    <source>
        <dbReference type="EMBL" id="MBS0025601.1"/>
    </source>
</evidence>
<evidence type="ECO:0000313" key="3">
    <source>
        <dbReference type="Proteomes" id="UP000678243"/>
    </source>
</evidence>
<feature type="domain" description="Glycosyltransferase 2-like" evidence="1">
    <location>
        <begin position="8"/>
        <end position="151"/>
    </location>
</feature>
<reference evidence="2 3" key="1">
    <citation type="submission" date="2021-04" db="EMBL/GenBank/DDBJ databases">
        <title>Whole genome analysis of root endophytic bacterium Microbacterium paraoxydans ku-mp colonizing RP-bio226 rice variety.</title>
        <authorList>
            <person name="Ulaganathan K."/>
            <person name="Latha B."/>
        </authorList>
    </citation>
    <scope>NUCLEOTIDE SEQUENCE [LARGE SCALE GENOMIC DNA]</scope>
    <source>
        <strain evidence="3">ku-mp</strain>
    </source>
</reference>
<dbReference type="GO" id="GO:0016757">
    <property type="term" value="F:glycosyltransferase activity"/>
    <property type="evidence" value="ECO:0007669"/>
    <property type="project" value="UniProtKB-KW"/>
</dbReference>
<sequence length="351" mass="38330">MPSPDVDVIIPVHTPVRPIRRAVSSVLATEAAVRVTVVAHNTDPGAITANLGELAARPDVRVVTLQDGIPSPAGPMNHGIALAEAPYFSVMGSDDELEPGAIDSWLAVARSTGATTVIPRVRVDDAAEPTPPRRRGRVRELDVDKDRLSYRCMPLGLIDRSHFPGLRFTPGLESGEDLEFTARLWFTGTHIAYDRTGPAYVGHDDAVDRVTRIVRPLSADFAFLDIVAATPWYREASRAARRAFGVKNLRVNLMDAVASRLDAPGGIAVYREELLDIAAAIERMSPGATALLCRADRKVLRELESTEPSADRIRAHFSARWGRGLDARLAANPFLSLHRQAPYRTLRDMVA</sequence>
<dbReference type="InterPro" id="IPR029044">
    <property type="entry name" value="Nucleotide-diphossugar_trans"/>
</dbReference>
<keyword evidence="3" id="KW-1185">Reference proteome</keyword>
<keyword evidence="2" id="KW-0328">Glycosyltransferase</keyword>
<dbReference type="Proteomes" id="UP000678243">
    <property type="component" value="Unassembled WGS sequence"/>
</dbReference>
<accession>A0ABS5IRP4</accession>
<dbReference type="Gene3D" id="3.90.550.10">
    <property type="entry name" value="Spore Coat Polysaccharide Biosynthesis Protein SpsA, Chain A"/>
    <property type="match status" value="1"/>
</dbReference>
<dbReference type="EC" id="2.4.-.-" evidence="2"/>
<dbReference type="InterPro" id="IPR001173">
    <property type="entry name" value="Glyco_trans_2-like"/>
</dbReference>
<proteinExistence type="predicted"/>
<name>A0ABS5IRP4_9MICO</name>
<dbReference type="RefSeq" id="WP_211545532.1">
    <property type="nucleotide sequence ID" value="NZ_JAGTUK010000005.1"/>
</dbReference>